<evidence type="ECO:0000313" key="2">
    <source>
        <dbReference type="Proteomes" id="UP001496627"/>
    </source>
</evidence>
<organism evidence="1 2">
    <name type="scientific">Neorhizobium phenanthreniclasticum</name>
    <dbReference type="NCBI Taxonomy" id="3157917"/>
    <lineage>
        <taxon>Bacteria</taxon>
        <taxon>Pseudomonadati</taxon>
        <taxon>Pseudomonadota</taxon>
        <taxon>Alphaproteobacteria</taxon>
        <taxon>Hyphomicrobiales</taxon>
        <taxon>Rhizobiaceae</taxon>
        <taxon>Rhizobium/Agrobacterium group</taxon>
        <taxon>Neorhizobium</taxon>
    </lineage>
</organism>
<dbReference type="PANTHER" id="PTHR39337">
    <property type="entry name" value="BLR5642 PROTEIN"/>
    <property type="match status" value="1"/>
</dbReference>
<dbReference type="Proteomes" id="UP001496627">
    <property type="component" value="Unassembled WGS sequence"/>
</dbReference>
<evidence type="ECO:0000313" key="1">
    <source>
        <dbReference type="EMBL" id="MEQ1406536.1"/>
    </source>
</evidence>
<comment type="caution">
    <text evidence="1">The sequence shown here is derived from an EMBL/GenBank/DDBJ whole genome shotgun (WGS) entry which is preliminary data.</text>
</comment>
<dbReference type="PANTHER" id="PTHR39337:SF1">
    <property type="entry name" value="BLR5642 PROTEIN"/>
    <property type="match status" value="1"/>
</dbReference>
<name>A0ABV0M552_9HYPH</name>
<reference evidence="1 2" key="1">
    <citation type="submission" date="2024-05" db="EMBL/GenBank/DDBJ databases">
        <title>Neorhizobium sp. Rsf11, a plant growth promoting and heavy metal resistant PAH-degrader.</title>
        <authorList>
            <person name="Golubev S.N."/>
            <person name="Muratova A.Y."/>
            <person name="Markelova M.I."/>
        </authorList>
    </citation>
    <scope>NUCLEOTIDE SEQUENCE [LARGE SCALE GENOMIC DNA]</scope>
    <source>
        <strain evidence="1 2">Rsf11</strain>
    </source>
</reference>
<protein>
    <submittedName>
        <fullName evidence="1">DUF488 domain-containing protein</fullName>
    </submittedName>
</protein>
<dbReference type="RefSeq" id="WP_348863370.1">
    <property type="nucleotide sequence ID" value="NZ_JBEAAL010000011.1"/>
</dbReference>
<dbReference type="EMBL" id="JBEAAL010000011">
    <property type="protein sequence ID" value="MEQ1406536.1"/>
    <property type="molecule type" value="Genomic_DNA"/>
</dbReference>
<keyword evidence="2" id="KW-1185">Reference proteome</keyword>
<proteinExistence type="predicted"/>
<sequence>MTRIDISTIGFTKTSAENFFERLLKAGVRKVIDVRLHNTSQLAGFAKAEDLAYFLKKVGGIDYMHQPLLAPTYDILNAFKKQKGDWNVYQRRFLSLMAERDIESRLKPDLLSGACLLCSEDKPHHCHRRLVCEYLNDKWDGRLVVKHL</sequence>
<dbReference type="InterPro" id="IPR007438">
    <property type="entry name" value="DUF488"/>
</dbReference>
<gene>
    <name evidence="1" type="ORF">ABK249_16515</name>
</gene>
<accession>A0ABV0M552</accession>
<dbReference type="Pfam" id="PF04343">
    <property type="entry name" value="DUF488"/>
    <property type="match status" value="1"/>
</dbReference>